<evidence type="ECO:0008006" key="5">
    <source>
        <dbReference type="Google" id="ProtNLM"/>
    </source>
</evidence>
<feature type="region of interest" description="Disordered" evidence="1">
    <location>
        <begin position="50"/>
        <end position="78"/>
    </location>
</feature>
<gene>
    <name evidence="3" type="ORF">AB6A40_005052</name>
</gene>
<evidence type="ECO:0000256" key="2">
    <source>
        <dbReference type="SAM" id="Phobius"/>
    </source>
</evidence>
<proteinExistence type="predicted"/>
<keyword evidence="2" id="KW-0812">Transmembrane</keyword>
<sequence length="146" mass="16278">MQFLQWTGLLFATSAVIFIASVGIFVVQGCTLVKFKTPTEAQLKQNFNSKAKRSEQFRRVRRAPSKSETMQGSSEPAKSLIEITSDPRPSDLVATIPPEVLKNYCSSTAWQVWNEWSECTTNCGSCSTQMRCRICVFSTETCSCKG</sequence>
<organism evidence="3 4">
    <name type="scientific">Gnathostoma spinigerum</name>
    <dbReference type="NCBI Taxonomy" id="75299"/>
    <lineage>
        <taxon>Eukaryota</taxon>
        <taxon>Metazoa</taxon>
        <taxon>Ecdysozoa</taxon>
        <taxon>Nematoda</taxon>
        <taxon>Chromadorea</taxon>
        <taxon>Rhabditida</taxon>
        <taxon>Spirurina</taxon>
        <taxon>Gnathostomatomorpha</taxon>
        <taxon>Gnathostomatoidea</taxon>
        <taxon>Gnathostomatidae</taxon>
        <taxon>Gnathostoma</taxon>
    </lineage>
</organism>
<evidence type="ECO:0000313" key="4">
    <source>
        <dbReference type="Proteomes" id="UP001608902"/>
    </source>
</evidence>
<name>A0ABD6EMZ7_9BILA</name>
<dbReference type="InterPro" id="IPR000884">
    <property type="entry name" value="TSP1_rpt"/>
</dbReference>
<evidence type="ECO:0000313" key="3">
    <source>
        <dbReference type="EMBL" id="MFH4978343.1"/>
    </source>
</evidence>
<dbReference type="EMBL" id="JBGFUD010003105">
    <property type="protein sequence ID" value="MFH4978343.1"/>
    <property type="molecule type" value="Genomic_DNA"/>
</dbReference>
<reference evidence="3 4" key="1">
    <citation type="submission" date="2024-08" db="EMBL/GenBank/DDBJ databases">
        <title>Gnathostoma spinigerum genome.</title>
        <authorList>
            <person name="Gonzalez-Bertolin B."/>
            <person name="Monzon S."/>
            <person name="Zaballos A."/>
            <person name="Jimenez P."/>
            <person name="Dekumyoy P."/>
            <person name="Varona S."/>
            <person name="Cuesta I."/>
            <person name="Sumanam S."/>
            <person name="Adisakwattana P."/>
            <person name="Gasser R.B."/>
            <person name="Hernandez-Gonzalez A."/>
            <person name="Young N.D."/>
            <person name="Perteguer M.J."/>
        </authorList>
    </citation>
    <scope>NUCLEOTIDE SEQUENCE [LARGE SCALE GENOMIC DNA]</scope>
    <source>
        <strain evidence="3">AL3</strain>
        <tissue evidence="3">Liver</tissue>
    </source>
</reference>
<feature type="compositionally biased region" description="Polar residues" evidence="1">
    <location>
        <begin position="66"/>
        <end position="76"/>
    </location>
</feature>
<feature type="transmembrane region" description="Helical" evidence="2">
    <location>
        <begin position="6"/>
        <end position="27"/>
    </location>
</feature>
<dbReference type="PROSITE" id="PS50092">
    <property type="entry name" value="TSP1"/>
    <property type="match status" value="1"/>
</dbReference>
<evidence type="ECO:0000256" key="1">
    <source>
        <dbReference type="SAM" id="MobiDB-lite"/>
    </source>
</evidence>
<accession>A0ABD6EMZ7</accession>
<protein>
    <recommendedName>
        <fullName evidence="5">PSI domain-containing protein</fullName>
    </recommendedName>
</protein>
<keyword evidence="2" id="KW-0472">Membrane</keyword>
<comment type="caution">
    <text evidence="3">The sequence shown here is derived from an EMBL/GenBank/DDBJ whole genome shotgun (WGS) entry which is preliminary data.</text>
</comment>
<dbReference type="Proteomes" id="UP001608902">
    <property type="component" value="Unassembled WGS sequence"/>
</dbReference>
<dbReference type="AlphaFoldDB" id="A0ABD6EMZ7"/>
<keyword evidence="4" id="KW-1185">Reference proteome</keyword>
<keyword evidence="2" id="KW-1133">Transmembrane helix</keyword>